<dbReference type="EMBL" id="FYEW01000001">
    <property type="protein sequence ID" value="SNC67826.1"/>
    <property type="molecule type" value="Genomic_DNA"/>
</dbReference>
<gene>
    <name evidence="1" type="ORF">SAMN06265337_2085</name>
</gene>
<evidence type="ECO:0000313" key="1">
    <source>
        <dbReference type="EMBL" id="SNC67826.1"/>
    </source>
</evidence>
<proteinExistence type="predicted"/>
<accession>A0A212TPN9</accession>
<dbReference type="AlphaFoldDB" id="A0A212TPN9"/>
<reference evidence="2" key="1">
    <citation type="submission" date="2017-06" db="EMBL/GenBank/DDBJ databases">
        <authorList>
            <person name="Varghese N."/>
            <person name="Submissions S."/>
        </authorList>
    </citation>
    <scope>NUCLEOTIDE SEQUENCE [LARGE SCALE GENOMIC DNA]</scope>
    <source>
        <strain evidence="2">DSM 11116</strain>
    </source>
</reference>
<name>A0A212TPN9_9BACT</name>
<organism evidence="1 2">
    <name type="scientific">Hymenobacter gelipurpurascens</name>
    <dbReference type="NCBI Taxonomy" id="89968"/>
    <lineage>
        <taxon>Bacteria</taxon>
        <taxon>Pseudomonadati</taxon>
        <taxon>Bacteroidota</taxon>
        <taxon>Cytophagia</taxon>
        <taxon>Cytophagales</taxon>
        <taxon>Hymenobacteraceae</taxon>
        <taxon>Hymenobacter</taxon>
    </lineage>
</organism>
<protein>
    <submittedName>
        <fullName evidence="1">Uncharacterized protein</fullName>
    </submittedName>
</protein>
<keyword evidence="2" id="KW-1185">Reference proteome</keyword>
<sequence>MPVSLGSGNGSGTVGQVRTTAGLAWGWPRLLRAANKCQASNIRSEVTSYITNRISVI</sequence>
<dbReference type="Proteomes" id="UP000198131">
    <property type="component" value="Unassembled WGS sequence"/>
</dbReference>
<evidence type="ECO:0000313" key="2">
    <source>
        <dbReference type="Proteomes" id="UP000198131"/>
    </source>
</evidence>